<dbReference type="PROSITE" id="PS51257">
    <property type="entry name" value="PROKAR_LIPOPROTEIN"/>
    <property type="match status" value="1"/>
</dbReference>
<proteinExistence type="predicted"/>
<sequence length="257" mass="29977">MLNVVRIILLCASLLSCATTTQNNQQYLGSNEIYPAIVNVLLNNNIELKKIDIIKNEFKSGFVYQSNFGAKIRYIVVIKYFNAYLNVKLSNIQQYSIKQNQWLDEDRLLFFDENMLVNNIADQIYNLLSNQKRYDSIKREVYNDFQFHFLVMRNLPKTRVNQWIKNNMLGRTFELQVSLNQFKKNSTAILRNKQFIAEFSSSKESNSNELLLINYFTNDKTLSDNTNSSITISGKLVESIDIEDNLLKASNIYLIED</sequence>
<reference evidence="1" key="1">
    <citation type="submission" date="2018-06" db="EMBL/GenBank/DDBJ databases">
        <authorList>
            <person name="Zhirakovskaya E."/>
        </authorList>
    </citation>
    <scope>NUCLEOTIDE SEQUENCE</scope>
</reference>
<protein>
    <recommendedName>
        <fullName evidence="2">Lipoprotein</fullName>
    </recommendedName>
</protein>
<organism evidence="1">
    <name type="scientific">hydrothermal vent metagenome</name>
    <dbReference type="NCBI Taxonomy" id="652676"/>
    <lineage>
        <taxon>unclassified sequences</taxon>
        <taxon>metagenomes</taxon>
        <taxon>ecological metagenomes</taxon>
    </lineage>
</organism>
<name>A0A3B1A2P8_9ZZZZ</name>
<dbReference type="AlphaFoldDB" id="A0A3B1A2P8"/>
<evidence type="ECO:0008006" key="2">
    <source>
        <dbReference type="Google" id="ProtNLM"/>
    </source>
</evidence>
<evidence type="ECO:0000313" key="1">
    <source>
        <dbReference type="EMBL" id="VAX00029.1"/>
    </source>
</evidence>
<gene>
    <name evidence="1" type="ORF">MNBD_GAMMA22-1096</name>
</gene>
<accession>A0A3B1A2P8</accession>
<dbReference type="EMBL" id="UOFS01000042">
    <property type="protein sequence ID" value="VAX00029.1"/>
    <property type="molecule type" value="Genomic_DNA"/>
</dbReference>